<evidence type="ECO:0000259" key="2">
    <source>
        <dbReference type="Pfam" id="PF18818"/>
    </source>
</evidence>
<evidence type="ECO:0000313" key="4">
    <source>
        <dbReference type="Proteomes" id="UP000477849"/>
    </source>
</evidence>
<feature type="domain" description="Polyvalent protein metallopeptidase" evidence="2">
    <location>
        <begin position="158"/>
        <end position="285"/>
    </location>
</feature>
<dbReference type="Pfam" id="PF18818">
    <property type="entry name" value="MPTase-PolyVal"/>
    <property type="match status" value="1"/>
</dbReference>
<name>A0A6M1SBZ8_9HYPH</name>
<dbReference type="Proteomes" id="UP000477849">
    <property type="component" value="Unassembled WGS sequence"/>
</dbReference>
<evidence type="ECO:0000313" key="3">
    <source>
        <dbReference type="EMBL" id="NGO66690.1"/>
    </source>
</evidence>
<dbReference type="Pfam" id="PF08401">
    <property type="entry name" value="ArdcN"/>
    <property type="match status" value="1"/>
</dbReference>
<reference evidence="3 4" key="1">
    <citation type="submission" date="2020-02" db="EMBL/GenBank/DDBJ databases">
        <title>Genome sequence of the type strain CCBAU10050 of Rhizobium daejeonense.</title>
        <authorList>
            <person name="Gao J."/>
            <person name="Sun J."/>
        </authorList>
    </citation>
    <scope>NUCLEOTIDE SEQUENCE [LARGE SCALE GENOMIC DNA]</scope>
    <source>
        <strain evidence="3 4">CCBAU10050</strain>
    </source>
</reference>
<sequence length="308" mass="35002">MSRKSENTRTDIYARITDRIVADLEKGVRPWVQPWSVRNMSGRVSRPLRHNGQPYSGLNVLLLWSESVASGFMSATWMTLRQANELGAHVRKGERGATVVYASRFTKTEKDAGGGEVERDIPYLKAYTVFNCDQIDRLPDHYYRSPEPVAKPLERIVHADRFFDNTGAEVRYGGDKAYYSAVTDHIQLPQPEQFRDTASFVATRAHETLHWTSGPGRLNRDLSHYRKDRRERAFEEMLVELGSAMLCADFGIVPELEPRPDHAAYIHSWAAILGSDTRAIFQAVAHAQRAVAYLHDLQPKAEAEWEST</sequence>
<evidence type="ECO:0000259" key="1">
    <source>
        <dbReference type="Pfam" id="PF08401"/>
    </source>
</evidence>
<organism evidence="3 4">
    <name type="scientific">Rhizobium daejeonense</name>
    <dbReference type="NCBI Taxonomy" id="240521"/>
    <lineage>
        <taxon>Bacteria</taxon>
        <taxon>Pseudomonadati</taxon>
        <taxon>Pseudomonadota</taxon>
        <taxon>Alphaproteobacteria</taxon>
        <taxon>Hyphomicrobiales</taxon>
        <taxon>Rhizobiaceae</taxon>
        <taxon>Rhizobium/Agrobacterium group</taxon>
        <taxon>Rhizobium</taxon>
    </lineage>
</organism>
<gene>
    <name evidence="3" type="ORF">G6N76_23790</name>
</gene>
<dbReference type="InterPro" id="IPR017113">
    <property type="entry name" value="Antirestriction_ArdC"/>
</dbReference>
<accession>A0A6M1SBZ8</accession>
<dbReference type="EMBL" id="JAAKZH010000014">
    <property type="protein sequence ID" value="NGO66690.1"/>
    <property type="molecule type" value="Genomic_DNA"/>
</dbReference>
<protein>
    <submittedName>
        <fullName evidence="3">DUF1738 domain-containing protein</fullName>
    </submittedName>
</protein>
<dbReference type="AlphaFoldDB" id="A0A6M1SBZ8"/>
<feature type="domain" description="N-terminal" evidence="1">
    <location>
        <begin position="11"/>
        <end position="130"/>
    </location>
</feature>
<keyword evidence="4" id="KW-1185">Reference proteome</keyword>
<proteinExistence type="predicted"/>
<dbReference type="InterPro" id="IPR041459">
    <property type="entry name" value="MPTase-PolyVal"/>
</dbReference>
<comment type="caution">
    <text evidence="3">The sequence shown here is derived from an EMBL/GenBank/DDBJ whole genome shotgun (WGS) entry which is preliminary data.</text>
</comment>
<dbReference type="RefSeq" id="WP_163897705.1">
    <property type="nucleotide sequence ID" value="NZ_CP048425.1"/>
</dbReference>
<dbReference type="InterPro" id="IPR013610">
    <property type="entry name" value="ArdC_N"/>
</dbReference>
<dbReference type="PIRSF" id="PIRSF037112">
    <property type="entry name" value="Antirestriction_ArdC"/>
    <property type="match status" value="1"/>
</dbReference>
<dbReference type="GO" id="GO:0003697">
    <property type="term" value="F:single-stranded DNA binding"/>
    <property type="evidence" value="ECO:0007669"/>
    <property type="project" value="InterPro"/>
</dbReference>